<evidence type="ECO:0000256" key="2">
    <source>
        <dbReference type="ARBA" id="ARBA00022679"/>
    </source>
</evidence>
<evidence type="ECO:0000256" key="1">
    <source>
        <dbReference type="ARBA" id="ARBA00022603"/>
    </source>
</evidence>
<reference evidence="5" key="1">
    <citation type="submission" date="2017-04" db="EMBL/GenBank/DDBJ databases">
        <title>Function of individual gut microbiota members based on whole genome sequencing of pure cultures obtained from chicken caecum.</title>
        <authorList>
            <person name="Medvecky M."/>
            <person name="Cejkova D."/>
            <person name="Polansky O."/>
            <person name="Karasova D."/>
            <person name="Kubasova T."/>
            <person name="Cizek A."/>
            <person name="Rychlik I."/>
        </authorList>
    </citation>
    <scope>NUCLEOTIDE SEQUENCE [LARGE SCALE GENOMIC DNA]</scope>
    <source>
        <strain evidence="5">An273</strain>
    </source>
</reference>
<name>A0A1Y4DIB1_9BACT</name>
<sequence>MQHTSDGLSTQGIKYAGSKKKLLPYLLALAAELPGVQTVLDGFSGTTRVAQALARRGYTVTANDTADWSEVFATCYLLSSRPDSFYAPLLAHLNSLPGQNGWFSRHYGGKETDAKKPFRLKNMQKLDAIRAEIDRMPLAWPDKCVLLSSLMLALDKVDSTLGHFCSYLSRWSARSAGDLTLHLPHRFAHGGGHRVWKQDIFQAAARQNWDLAYFDPPYGSNNVKMPSSRVRYAAYYHFWTTLIRNDRPELFGAAARRTDSRDRQAGSVFEDFRRAPDGHLWALHALQKLLAQTQARYIMLSYSSAGSIAKEDLLDALRQNGKLLKFLKIDYKKNIMSEMSWTGKWTRDEKNYEYIFLIQKSA</sequence>
<proteinExistence type="predicted"/>
<dbReference type="InterPro" id="IPR029063">
    <property type="entry name" value="SAM-dependent_MTases_sf"/>
</dbReference>
<keyword evidence="1 4" id="KW-0489">Methyltransferase</keyword>
<gene>
    <name evidence="4" type="ORF">B5F75_04425</name>
</gene>
<evidence type="ECO:0000313" key="5">
    <source>
        <dbReference type="Proteomes" id="UP000196368"/>
    </source>
</evidence>
<keyword evidence="5" id="KW-1185">Reference proteome</keyword>
<evidence type="ECO:0000256" key="3">
    <source>
        <dbReference type="ARBA" id="ARBA00022691"/>
    </source>
</evidence>
<dbReference type="GO" id="GO:0009307">
    <property type="term" value="P:DNA restriction-modification system"/>
    <property type="evidence" value="ECO:0007669"/>
    <property type="project" value="InterPro"/>
</dbReference>
<protein>
    <submittedName>
        <fullName evidence="4">DNA methyltransferase</fullName>
    </submittedName>
</protein>
<dbReference type="Proteomes" id="UP000196368">
    <property type="component" value="Unassembled WGS sequence"/>
</dbReference>
<evidence type="ECO:0000313" key="4">
    <source>
        <dbReference type="EMBL" id="OUO56678.1"/>
    </source>
</evidence>
<dbReference type="SUPFAM" id="SSF53335">
    <property type="entry name" value="S-adenosyl-L-methionine-dependent methyltransferases"/>
    <property type="match status" value="1"/>
</dbReference>
<dbReference type="GO" id="GO:0032259">
    <property type="term" value="P:methylation"/>
    <property type="evidence" value="ECO:0007669"/>
    <property type="project" value="UniProtKB-KW"/>
</dbReference>
<dbReference type="EMBL" id="NFJD01000003">
    <property type="protein sequence ID" value="OUO56678.1"/>
    <property type="molecule type" value="Genomic_DNA"/>
</dbReference>
<dbReference type="Pfam" id="PF02086">
    <property type="entry name" value="MethyltransfD12"/>
    <property type="match status" value="1"/>
</dbReference>
<comment type="caution">
    <text evidence="4">The sequence shown here is derived from an EMBL/GenBank/DDBJ whole genome shotgun (WGS) entry which is preliminary data.</text>
</comment>
<keyword evidence="3" id="KW-0949">S-adenosyl-L-methionine</keyword>
<organism evidence="4 5">
    <name type="scientific">Candidatus Avelusimicrobium gallicola</name>
    <dbReference type="NCBI Taxonomy" id="2562704"/>
    <lineage>
        <taxon>Bacteria</taxon>
        <taxon>Pseudomonadati</taxon>
        <taxon>Elusimicrobiota</taxon>
        <taxon>Elusimicrobia</taxon>
        <taxon>Elusimicrobiales</taxon>
        <taxon>Elusimicrobiaceae</taxon>
        <taxon>Candidatus Avelusimicrobium</taxon>
    </lineage>
</organism>
<keyword evidence="2 4" id="KW-0808">Transferase</keyword>
<dbReference type="RefSeq" id="WP_087288837.1">
    <property type="nucleotide sequence ID" value="NZ_NFJD01000003.1"/>
</dbReference>
<accession>A0A1Y4DIB1</accession>
<dbReference type="AlphaFoldDB" id="A0A1Y4DIB1"/>
<dbReference type="InterPro" id="IPR012327">
    <property type="entry name" value="MeTrfase_D12"/>
</dbReference>
<dbReference type="GO" id="GO:0009007">
    <property type="term" value="F:site-specific DNA-methyltransferase (adenine-specific) activity"/>
    <property type="evidence" value="ECO:0007669"/>
    <property type="project" value="UniProtKB-EC"/>
</dbReference>
<dbReference type="OrthoDB" id="9805629at2"/>